<feature type="transmembrane region" description="Helical" evidence="8">
    <location>
        <begin position="258"/>
        <end position="278"/>
    </location>
</feature>
<comment type="similarity">
    <text evidence="2 8">Belongs to the CorA metal ion transporter (MIT) (TC 1.A.35) family.</text>
</comment>
<keyword evidence="5 8" id="KW-0812">Transmembrane</keyword>
<dbReference type="SUPFAM" id="SSF143865">
    <property type="entry name" value="CorA soluble domain-like"/>
    <property type="match status" value="1"/>
</dbReference>
<evidence type="ECO:0000256" key="7">
    <source>
        <dbReference type="ARBA" id="ARBA00023136"/>
    </source>
</evidence>
<gene>
    <name evidence="8 9" type="primary">corA</name>
    <name evidence="9" type="ORF">ACJDUG_01660</name>
</gene>
<dbReference type="Gene3D" id="1.20.58.340">
    <property type="entry name" value="Magnesium transport protein CorA, transmembrane region"/>
    <property type="match status" value="2"/>
</dbReference>
<feature type="transmembrane region" description="Helical" evidence="8">
    <location>
        <begin position="290"/>
        <end position="310"/>
    </location>
</feature>
<organism evidence="9 10">
    <name type="scientific">Candidatus Clostridium stratigraminis</name>
    <dbReference type="NCBI Taxonomy" id="3381661"/>
    <lineage>
        <taxon>Bacteria</taxon>
        <taxon>Bacillati</taxon>
        <taxon>Bacillota</taxon>
        <taxon>Clostridia</taxon>
        <taxon>Eubacteriales</taxon>
        <taxon>Clostridiaceae</taxon>
        <taxon>Clostridium</taxon>
    </lineage>
</organism>
<dbReference type="InterPro" id="IPR045861">
    <property type="entry name" value="CorA_cytoplasmic_dom"/>
</dbReference>
<accession>A0ABW8SZ19</accession>
<dbReference type="EMBL" id="JBJHZZ010000001">
    <property type="protein sequence ID" value="MFL0245681.1"/>
    <property type="molecule type" value="Genomic_DNA"/>
</dbReference>
<keyword evidence="6 8" id="KW-1133">Transmembrane helix</keyword>
<dbReference type="Gene3D" id="3.30.460.20">
    <property type="entry name" value="CorA soluble domain-like"/>
    <property type="match status" value="1"/>
</dbReference>
<dbReference type="RefSeq" id="WP_406768133.1">
    <property type="nucleotide sequence ID" value="NZ_JBJHZZ010000001.1"/>
</dbReference>
<comment type="caution">
    <text evidence="9">The sequence shown here is derived from an EMBL/GenBank/DDBJ whole genome shotgun (WGS) entry which is preliminary data.</text>
</comment>
<evidence type="ECO:0000256" key="4">
    <source>
        <dbReference type="ARBA" id="ARBA00022475"/>
    </source>
</evidence>
<dbReference type="Proteomes" id="UP001623591">
    <property type="component" value="Unassembled WGS sequence"/>
</dbReference>
<keyword evidence="3 8" id="KW-0813">Transport</keyword>
<evidence type="ECO:0000256" key="5">
    <source>
        <dbReference type="ARBA" id="ARBA00022692"/>
    </source>
</evidence>
<dbReference type="InterPro" id="IPR045863">
    <property type="entry name" value="CorA_TM1_TM2"/>
</dbReference>
<evidence type="ECO:0000313" key="10">
    <source>
        <dbReference type="Proteomes" id="UP001623591"/>
    </source>
</evidence>
<sequence length="316" mass="37530">MIKLIKDTIYENSQISDVLSKIKDEKDNYWIDMDNPSTADLEELKKFYMFHSLSIEDCISKTKRSKIDEFDNYHFLIAVTHQSSQGNYYSYRNLYIFIGENYLISIHYGESKVISDIINKYEKEMDIFQNGVGFLLYHILDETVDQYFLLTDRLEEAINTLEFKAMNKPIQDTLNEIMKTKRNVTKLRRVVSPLREVINTLLRHDDIADDKSRIYFSDIYDHILRIYDLIESDQEMVTSCLELYSSQLSNSMNVVMKFLTSITTIMTSIALLTGWFGMNFSNMRELNYKYSYPFFIIFVILMTIIQIAFFKRKKWL</sequence>
<evidence type="ECO:0000256" key="6">
    <source>
        <dbReference type="ARBA" id="ARBA00022989"/>
    </source>
</evidence>
<keyword evidence="7 8" id="KW-0472">Membrane</keyword>
<reference evidence="9 10" key="1">
    <citation type="submission" date="2024-11" db="EMBL/GenBank/DDBJ databases">
        <authorList>
            <person name="Heng Y.C."/>
            <person name="Lim A.C.H."/>
            <person name="Lee J.K.Y."/>
            <person name="Kittelmann S."/>
        </authorList>
    </citation>
    <scope>NUCLEOTIDE SEQUENCE [LARGE SCALE GENOMIC DNA]</scope>
    <source>
        <strain evidence="9 10">WILCCON 0185</strain>
    </source>
</reference>
<protein>
    <recommendedName>
        <fullName evidence="8">Magnesium transport protein CorA</fullName>
    </recommendedName>
</protein>
<evidence type="ECO:0000256" key="1">
    <source>
        <dbReference type="ARBA" id="ARBA00004651"/>
    </source>
</evidence>
<comment type="function">
    <text evidence="8">Mediates influx of magnesium ions.</text>
</comment>
<dbReference type="InterPro" id="IPR004488">
    <property type="entry name" value="Mg/Co-transport_prot_CorA"/>
</dbReference>
<name>A0ABW8SZ19_9CLOT</name>
<dbReference type="PANTHER" id="PTHR46494">
    <property type="entry name" value="CORA FAMILY METAL ION TRANSPORTER (EUROFUNG)"/>
    <property type="match status" value="1"/>
</dbReference>
<evidence type="ECO:0000256" key="2">
    <source>
        <dbReference type="ARBA" id="ARBA00009765"/>
    </source>
</evidence>
<evidence type="ECO:0000256" key="8">
    <source>
        <dbReference type="RuleBase" id="RU362010"/>
    </source>
</evidence>
<dbReference type="InterPro" id="IPR002523">
    <property type="entry name" value="MgTranspt_CorA/ZnTranspt_ZntB"/>
</dbReference>
<evidence type="ECO:0000313" key="9">
    <source>
        <dbReference type="EMBL" id="MFL0245681.1"/>
    </source>
</evidence>
<dbReference type="PANTHER" id="PTHR46494:SF1">
    <property type="entry name" value="CORA FAMILY METAL ION TRANSPORTER (EUROFUNG)"/>
    <property type="match status" value="1"/>
</dbReference>
<keyword evidence="10" id="KW-1185">Reference proteome</keyword>
<dbReference type="SUPFAM" id="SSF144083">
    <property type="entry name" value="Magnesium transport protein CorA, transmembrane region"/>
    <property type="match status" value="1"/>
</dbReference>
<dbReference type="Pfam" id="PF01544">
    <property type="entry name" value="CorA"/>
    <property type="match status" value="1"/>
</dbReference>
<evidence type="ECO:0000256" key="3">
    <source>
        <dbReference type="ARBA" id="ARBA00022448"/>
    </source>
</evidence>
<dbReference type="NCBIfam" id="TIGR00383">
    <property type="entry name" value="corA"/>
    <property type="match status" value="1"/>
</dbReference>
<keyword evidence="8" id="KW-0460">Magnesium</keyword>
<keyword evidence="8" id="KW-0406">Ion transport</keyword>
<keyword evidence="4 8" id="KW-1003">Cell membrane</keyword>
<dbReference type="CDD" id="cd12822">
    <property type="entry name" value="TmCorA-like"/>
    <property type="match status" value="1"/>
</dbReference>
<comment type="subcellular location">
    <subcellularLocation>
        <location evidence="1">Cell membrane</location>
        <topology evidence="1">Multi-pass membrane protein</topology>
    </subcellularLocation>
    <subcellularLocation>
        <location evidence="8">Membrane</location>
        <topology evidence="8">Multi-pass membrane protein</topology>
    </subcellularLocation>
</comment>
<proteinExistence type="inferred from homology"/>